<dbReference type="PROSITE" id="PS50914">
    <property type="entry name" value="BON"/>
    <property type="match status" value="1"/>
</dbReference>
<keyword evidence="3" id="KW-1185">Reference proteome</keyword>
<name>A0ABT0U1W6_9BACT</name>
<accession>A0ABT0U1W6</accession>
<comment type="caution">
    <text evidence="2">The sequence shown here is derived from an EMBL/GenBank/DDBJ whole genome shotgun (WGS) entry which is preliminary data.</text>
</comment>
<organism evidence="2 3">
    <name type="scientific">Aporhodopirellula aestuarii</name>
    <dbReference type="NCBI Taxonomy" id="2950107"/>
    <lineage>
        <taxon>Bacteria</taxon>
        <taxon>Pseudomonadati</taxon>
        <taxon>Planctomycetota</taxon>
        <taxon>Planctomycetia</taxon>
        <taxon>Pirellulales</taxon>
        <taxon>Pirellulaceae</taxon>
        <taxon>Aporhodopirellula</taxon>
    </lineage>
</organism>
<feature type="domain" description="BON" evidence="1">
    <location>
        <begin position="10"/>
        <end position="80"/>
    </location>
</feature>
<dbReference type="EMBL" id="JAMQBK010000025">
    <property type="protein sequence ID" value="MCM2370894.1"/>
    <property type="molecule type" value="Genomic_DNA"/>
</dbReference>
<evidence type="ECO:0000313" key="2">
    <source>
        <dbReference type="EMBL" id="MCM2370894.1"/>
    </source>
</evidence>
<protein>
    <submittedName>
        <fullName evidence="2">BON domain-containing protein</fullName>
    </submittedName>
</protein>
<evidence type="ECO:0000313" key="3">
    <source>
        <dbReference type="Proteomes" id="UP001202961"/>
    </source>
</evidence>
<dbReference type="InterPro" id="IPR007055">
    <property type="entry name" value="BON_dom"/>
</dbReference>
<sequence length="81" mass="9042">MDTSNENSSRAGRTLKRIQSMLRVHERLGAYAARLQIKVENTAVILSGTLPNQELRSELVPTIRRAGVLWQVKNRVDVAAS</sequence>
<evidence type="ECO:0000259" key="1">
    <source>
        <dbReference type="PROSITE" id="PS50914"/>
    </source>
</evidence>
<reference evidence="2 3" key="1">
    <citation type="journal article" date="2022" name="Syst. Appl. Microbiol.">
        <title>Rhodopirellula aestuarii sp. nov., a novel member of the genus Rhodopirellula isolated from brackish sediments collected in the Tagus River estuary, Portugal.</title>
        <authorList>
            <person name="Vitorino I.R."/>
            <person name="Klimek D."/>
            <person name="Calusinska M."/>
            <person name="Lobo-da-Cunha A."/>
            <person name="Vasconcelos V."/>
            <person name="Lage O.M."/>
        </authorList>
    </citation>
    <scope>NUCLEOTIDE SEQUENCE [LARGE SCALE GENOMIC DNA]</scope>
    <source>
        <strain evidence="2 3">ICT_H3.1</strain>
    </source>
</reference>
<proteinExistence type="predicted"/>
<dbReference type="RefSeq" id="WP_250928538.1">
    <property type="nucleotide sequence ID" value="NZ_JAMQBK010000025.1"/>
</dbReference>
<dbReference type="Proteomes" id="UP001202961">
    <property type="component" value="Unassembled WGS sequence"/>
</dbReference>
<gene>
    <name evidence="2" type="ORF">NB063_09770</name>
</gene>